<feature type="transmembrane region" description="Helical" evidence="3">
    <location>
        <begin position="150"/>
        <end position="169"/>
    </location>
</feature>
<comment type="catalytic activity">
    <reaction evidence="2">
        <text>2 GTP = 3',3'-c-di-GMP + 2 diphosphate</text>
        <dbReference type="Rhea" id="RHEA:24898"/>
        <dbReference type="ChEBI" id="CHEBI:33019"/>
        <dbReference type="ChEBI" id="CHEBI:37565"/>
        <dbReference type="ChEBI" id="CHEBI:58805"/>
        <dbReference type="EC" id="2.7.7.65"/>
    </reaction>
</comment>
<keyword evidence="6" id="KW-1185">Reference proteome</keyword>
<dbReference type="Gene3D" id="3.30.70.270">
    <property type="match status" value="1"/>
</dbReference>
<gene>
    <name evidence="5" type="ORF">ACFFJK_09745</name>
</gene>
<name>A0ABV6FF68_9BURK</name>
<dbReference type="InterPro" id="IPR043128">
    <property type="entry name" value="Rev_trsase/Diguanyl_cyclase"/>
</dbReference>
<dbReference type="CDD" id="cd01949">
    <property type="entry name" value="GGDEF"/>
    <property type="match status" value="1"/>
</dbReference>
<dbReference type="Pfam" id="PF00990">
    <property type="entry name" value="GGDEF"/>
    <property type="match status" value="1"/>
</dbReference>
<reference evidence="5 6" key="1">
    <citation type="submission" date="2024-09" db="EMBL/GenBank/DDBJ databases">
        <authorList>
            <person name="Sun Q."/>
            <person name="Mori K."/>
        </authorList>
    </citation>
    <scope>NUCLEOTIDE SEQUENCE [LARGE SCALE GENOMIC DNA]</scope>
    <source>
        <strain evidence="5 6">CCM 7792</strain>
    </source>
</reference>
<proteinExistence type="predicted"/>
<feature type="transmembrane region" description="Helical" evidence="3">
    <location>
        <begin position="175"/>
        <end position="194"/>
    </location>
</feature>
<sequence>MARPLSPDALAIDPLVGEFDDRRTETAYLGQHLARTRTQLACTLLFCSLYFLGFFATDVAALGLVPETALLLGTRLLVAVTAGACAWLAYRHPITIGAARLAASVAEVVALACFMVIAVHRPDEFHWHAMSLAIMLLVIYLYIPNRLGYALAIAAASTAAFLLLVLAVADMRFPDMLTLGMLLALVNTFGALAARRYNLVAREEFRARVVLENAAQRDHLSGCYNRRYLHEHLLGAASPLLRDGQPVCVILCDIDHFKRINDTHGHAAGDAVLLAFASLLRTVARDGIDSVVRYGGEEFLVILPGTGLAAGTHLAEWLRGRFGNTPAYAGPDGVPIHTTASFGVASSSAGSLAGLIDAADKLMYAAKRNGRNRVESLALPMPGAQAAPLSRAA</sequence>
<evidence type="ECO:0000256" key="1">
    <source>
        <dbReference type="ARBA" id="ARBA00012528"/>
    </source>
</evidence>
<comment type="caution">
    <text evidence="5">The sequence shown here is derived from an EMBL/GenBank/DDBJ whole genome shotgun (WGS) entry which is preliminary data.</text>
</comment>
<evidence type="ECO:0000313" key="5">
    <source>
        <dbReference type="EMBL" id="MFC0252172.1"/>
    </source>
</evidence>
<dbReference type="GO" id="GO:0052621">
    <property type="term" value="F:diguanylate cyclase activity"/>
    <property type="evidence" value="ECO:0007669"/>
    <property type="project" value="UniProtKB-EC"/>
</dbReference>
<feature type="transmembrane region" description="Helical" evidence="3">
    <location>
        <begin position="40"/>
        <end position="63"/>
    </location>
</feature>
<feature type="transmembrane region" description="Helical" evidence="3">
    <location>
        <begin position="69"/>
        <end position="89"/>
    </location>
</feature>
<feature type="domain" description="GGDEF" evidence="4">
    <location>
        <begin position="245"/>
        <end position="379"/>
    </location>
</feature>
<keyword evidence="5" id="KW-0548">Nucleotidyltransferase</keyword>
<evidence type="ECO:0000313" key="6">
    <source>
        <dbReference type="Proteomes" id="UP001589773"/>
    </source>
</evidence>
<keyword evidence="5" id="KW-0808">Transferase</keyword>
<dbReference type="InterPro" id="IPR050469">
    <property type="entry name" value="Diguanylate_Cyclase"/>
</dbReference>
<dbReference type="SMART" id="SM00267">
    <property type="entry name" value="GGDEF"/>
    <property type="match status" value="1"/>
</dbReference>
<dbReference type="PANTHER" id="PTHR45138:SF9">
    <property type="entry name" value="DIGUANYLATE CYCLASE DGCM-RELATED"/>
    <property type="match status" value="1"/>
</dbReference>
<dbReference type="NCBIfam" id="TIGR00254">
    <property type="entry name" value="GGDEF"/>
    <property type="match status" value="1"/>
</dbReference>
<keyword evidence="3" id="KW-1133">Transmembrane helix</keyword>
<dbReference type="Proteomes" id="UP001589773">
    <property type="component" value="Unassembled WGS sequence"/>
</dbReference>
<feature type="transmembrane region" description="Helical" evidence="3">
    <location>
        <begin position="101"/>
        <end position="119"/>
    </location>
</feature>
<dbReference type="EC" id="2.7.7.65" evidence="1"/>
<dbReference type="InterPro" id="IPR029787">
    <property type="entry name" value="Nucleotide_cyclase"/>
</dbReference>
<evidence type="ECO:0000259" key="4">
    <source>
        <dbReference type="PROSITE" id="PS50887"/>
    </source>
</evidence>
<dbReference type="EMBL" id="JBHLWP010000009">
    <property type="protein sequence ID" value="MFC0252172.1"/>
    <property type="molecule type" value="Genomic_DNA"/>
</dbReference>
<dbReference type="PROSITE" id="PS50887">
    <property type="entry name" value="GGDEF"/>
    <property type="match status" value="1"/>
</dbReference>
<keyword evidence="3" id="KW-0812">Transmembrane</keyword>
<dbReference type="SUPFAM" id="SSF55073">
    <property type="entry name" value="Nucleotide cyclase"/>
    <property type="match status" value="1"/>
</dbReference>
<evidence type="ECO:0000256" key="3">
    <source>
        <dbReference type="SAM" id="Phobius"/>
    </source>
</evidence>
<protein>
    <recommendedName>
        <fullName evidence="1">diguanylate cyclase</fullName>
        <ecNumber evidence="1">2.7.7.65</ecNumber>
    </recommendedName>
</protein>
<evidence type="ECO:0000256" key="2">
    <source>
        <dbReference type="ARBA" id="ARBA00034247"/>
    </source>
</evidence>
<dbReference type="RefSeq" id="WP_379678921.1">
    <property type="nucleotide sequence ID" value="NZ_JBHLWP010000009.1"/>
</dbReference>
<feature type="transmembrane region" description="Helical" evidence="3">
    <location>
        <begin position="125"/>
        <end position="143"/>
    </location>
</feature>
<dbReference type="PANTHER" id="PTHR45138">
    <property type="entry name" value="REGULATORY COMPONENTS OF SENSORY TRANSDUCTION SYSTEM"/>
    <property type="match status" value="1"/>
</dbReference>
<accession>A0ABV6FF68</accession>
<keyword evidence="3" id="KW-0472">Membrane</keyword>
<organism evidence="5 6">
    <name type="scientific">Massilia consociata</name>
    <dbReference type="NCBI Taxonomy" id="760117"/>
    <lineage>
        <taxon>Bacteria</taxon>
        <taxon>Pseudomonadati</taxon>
        <taxon>Pseudomonadota</taxon>
        <taxon>Betaproteobacteria</taxon>
        <taxon>Burkholderiales</taxon>
        <taxon>Oxalobacteraceae</taxon>
        <taxon>Telluria group</taxon>
        <taxon>Massilia</taxon>
    </lineage>
</organism>
<dbReference type="InterPro" id="IPR000160">
    <property type="entry name" value="GGDEF_dom"/>
</dbReference>